<feature type="compositionally biased region" description="Basic residues" evidence="1">
    <location>
        <begin position="239"/>
        <end position="276"/>
    </location>
</feature>
<sequence>MAAANQLNPQWPPDLNPDVPAIAVVPPSNNLKNAILGLRYAITRNNTSVQAYRDAVNQGLTNIRDVLDQLIPLINNITRQLKDAIDAGDPERIRQLEAQKDYLLQVVNAADQNVRTLLSNPGDVDTDGTRANAELAGVQGLNPALATTNFGNVVTSLQSALTRAQSAANSGTRLEADAVSTPPGVINAGIKNRPTKPMSSAALRQKREQASKQLVGEQSNPFASDAQNYYDNVPGANRRGGKMRKTKRHQKMSRKINKKKSKKTANKTAKKGKKMRGGYSYGKSKRRRGRSSTTATAPSSLSSASKNIILF</sequence>
<proteinExistence type="predicted"/>
<feature type="region of interest" description="Disordered" evidence="1">
    <location>
        <begin position="205"/>
        <end position="311"/>
    </location>
</feature>
<evidence type="ECO:0000313" key="2">
    <source>
        <dbReference type="EMBL" id="QHT78415.1"/>
    </source>
</evidence>
<accession>A0A6C0HE47</accession>
<feature type="compositionally biased region" description="Polar residues" evidence="1">
    <location>
        <begin position="216"/>
        <end position="230"/>
    </location>
</feature>
<feature type="compositionally biased region" description="Low complexity" evidence="1">
    <location>
        <begin position="291"/>
        <end position="311"/>
    </location>
</feature>
<reference evidence="2" key="1">
    <citation type="journal article" date="2020" name="Nature">
        <title>Giant virus diversity and host interactions through global metagenomics.</title>
        <authorList>
            <person name="Schulz F."/>
            <person name="Roux S."/>
            <person name="Paez-Espino D."/>
            <person name="Jungbluth S."/>
            <person name="Walsh D.A."/>
            <person name="Denef V.J."/>
            <person name="McMahon K.D."/>
            <person name="Konstantinidis K.T."/>
            <person name="Eloe-Fadrosh E.A."/>
            <person name="Kyrpides N.C."/>
            <person name="Woyke T."/>
        </authorList>
    </citation>
    <scope>NUCLEOTIDE SEQUENCE</scope>
    <source>
        <strain evidence="2">GVMAG-M-3300023179-91</strain>
    </source>
</reference>
<organism evidence="2">
    <name type="scientific">viral metagenome</name>
    <dbReference type="NCBI Taxonomy" id="1070528"/>
    <lineage>
        <taxon>unclassified sequences</taxon>
        <taxon>metagenomes</taxon>
        <taxon>organismal metagenomes</taxon>
    </lineage>
</organism>
<name>A0A6C0HE47_9ZZZZ</name>
<dbReference type="AlphaFoldDB" id="A0A6C0HE47"/>
<evidence type="ECO:0000256" key="1">
    <source>
        <dbReference type="SAM" id="MobiDB-lite"/>
    </source>
</evidence>
<protein>
    <submittedName>
        <fullName evidence="2">Uncharacterized protein</fullName>
    </submittedName>
</protein>
<dbReference type="EMBL" id="MN739931">
    <property type="protein sequence ID" value="QHT78415.1"/>
    <property type="molecule type" value="Genomic_DNA"/>
</dbReference>